<evidence type="ECO:0000256" key="3">
    <source>
        <dbReference type="ARBA" id="ARBA00022723"/>
    </source>
</evidence>
<comment type="caution">
    <text evidence="9">The sequence shown here is derived from an EMBL/GenBank/DDBJ whole genome shotgun (WGS) entry which is preliminary data.</text>
</comment>
<dbReference type="InterPro" id="IPR001663">
    <property type="entry name" value="Rng_hydr_dOase-A"/>
</dbReference>
<dbReference type="PANTHER" id="PTHR43756:SF5">
    <property type="entry name" value="CHOLINE MONOOXYGENASE, CHLOROPLASTIC"/>
    <property type="match status" value="1"/>
</dbReference>
<dbReference type="Pfam" id="PF00848">
    <property type="entry name" value="Ring_hydroxyl_A"/>
    <property type="match status" value="1"/>
</dbReference>
<dbReference type="Pfam" id="PF00355">
    <property type="entry name" value="Rieske"/>
    <property type="match status" value="1"/>
</dbReference>
<dbReference type="SUPFAM" id="SSF50022">
    <property type="entry name" value="ISP domain"/>
    <property type="match status" value="1"/>
</dbReference>
<reference evidence="9 10" key="1">
    <citation type="submission" date="2017-03" db="EMBL/GenBank/DDBJ databases">
        <title>Draft genome sequence of Streptomyces scabrisporus NF3, endophyte isolated from Amphipterygium adstringens.</title>
        <authorList>
            <person name="Vazquez M."/>
            <person name="Ceapa C.D."/>
            <person name="Rodriguez Luna D."/>
            <person name="Sanchez Esquivel S."/>
        </authorList>
    </citation>
    <scope>NUCLEOTIDE SEQUENCE [LARGE SCALE GENOMIC DNA]</scope>
    <source>
        <strain evidence="9 10">NF3</strain>
    </source>
</reference>
<evidence type="ECO:0000256" key="4">
    <source>
        <dbReference type="ARBA" id="ARBA00023002"/>
    </source>
</evidence>
<keyword evidence="10" id="KW-1185">Reference proteome</keyword>
<feature type="region of interest" description="Disordered" evidence="7">
    <location>
        <begin position="1"/>
        <end position="20"/>
    </location>
</feature>
<gene>
    <name evidence="9" type="ORF">B4N89_08780</name>
</gene>
<dbReference type="RefSeq" id="WP_078975336.1">
    <property type="nucleotide sequence ID" value="NZ_MWQN01000001.1"/>
</dbReference>
<evidence type="ECO:0000259" key="8">
    <source>
        <dbReference type="PROSITE" id="PS51296"/>
    </source>
</evidence>
<dbReference type="InterPro" id="IPR036922">
    <property type="entry name" value="Rieske_2Fe-2S_sf"/>
</dbReference>
<evidence type="ECO:0000256" key="2">
    <source>
        <dbReference type="ARBA" id="ARBA00022714"/>
    </source>
</evidence>
<dbReference type="CDD" id="cd03469">
    <property type="entry name" value="Rieske_RO_Alpha_N"/>
    <property type="match status" value="1"/>
</dbReference>
<dbReference type="InterPro" id="IPR017941">
    <property type="entry name" value="Rieske_2Fe-2S"/>
</dbReference>
<dbReference type="PANTHER" id="PTHR43756">
    <property type="entry name" value="CHOLINE MONOOXYGENASE, CHLOROPLASTIC"/>
    <property type="match status" value="1"/>
</dbReference>
<organism evidence="9 10">
    <name type="scientific">Embleya scabrispora</name>
    <dbReference type="NCBI Taxonomy" id="159449"/>
    <lineage>
        <taxon>Bacteria</taxon>
        <taxon>Bacillati</taxon>
        <taxon>Actinomycetota</taxon>
        <taxon>Actinomycetes</taxon>
        <taxon>Kitasatosporales</taxon>
        <taxon>Streptomycetaceae</taxon>
        <taxon>Embleya</taxon>
    </lineage>
</organism>
<dbReference type="GO" id="GO:0016705">
    <property type="term" value="F:oxidoreductase activity, acting on paired donors, with incorporation or reduction of molecular oxygen"/>
    <property type="evidence" value="ECO:0007669"/>
    <property type="project" value="UniProtKB-ARBA"/>
</dbReference>
<proteinExistence type="predicted"/>
<dbReference type="SUPFAM" id="SSF55961">
    <property type="entry name" value="Bet v1-like"/>
    <property type="match status" value="1"/>
</dbReference>
<comment type="cofactor">
    <cofactor evidence="1">
        <name>Fe cation</name>
        <dbReference type="ChEBI" id="CHEBI:24875"/>
    </cofactor>
</comment>
<keyword evidence="6" id="KW-0411">Iron-sulfur</keyword>
<evidence type="ECO:0000313" key="9">
    <source>
        <dbReference type="EMBL" id="OPC81029.1"/>
    </source>
</evidence>
<name>A0A1T3NVZ8_9ACTN</name>
<keyword evidence="5" id="KW-0408">Iron</keyword>
<dbReference type="GO" id="GO:0051537">
    <property type="term" value="F:2 iron, 2 sulfur cluster binding"/>
    <property type="evidence" value="ECO:0007669"/>
    <property type="project" value="UniProtKB-KW"/>
</dbReference>
<dbReference type="OrthoDB" id="5243643at2"/>
<protein>
    <submittedName>
        <fullName evidence="9">Diguanylate cyclase</fullName>
    </submittedName>
</protein>
<evidence type="ECO:0000313" key="10">
    <source>
        <dbReference type="Proteomes" id="UP000190037"/>
    </source>
</evidence>
<dbReference type="STRING" id="159449.B4N89_08780"/>
<feature type="domain" description="Rieske" evidence="8">
    <location>
        <begin position="64"/>
        <end position="172"/>
    </location>
</feature>
<dbReference type="AlphaFoldDB" id="A0A1T3NVZ8"/>
<dbReference type="InterPro" id="IPR015879">
    <property type="entry name" value="Ring_hydroxy_dOase_asu_C_dom"/>
</dbReference>
<dbReference type="EMBL" id="MWQN01000001">
    <property type="protein sequence ID" value="OPC81029.1"/>
    <property type="molecule type" value="Genomic_DNA"/>
</dbReference>
<keyword evidence="2" id="KW-0001">2Fe-2S</keyword>
<sequence>MGQSRPLHKSTPGDVESDPSTAELLAELREYLRPDPPAIGLPPQVFTSPRLYEAERARIFGSSWIMVAHRDQLANPGDYLALDIAGEPVMVTRGEDGRLHGMSPICRHRMMPLVESGAGSAKDFTCPYHLWRYHLDGTLAGATHMRGNPDFDPAACRLPGFAVAEWHGLVFVNLDAGAAPLDGWMADVEGDLANYRLDEMVQVVSWTEEWKCNWKIAVENGHENYHAIGFHPNTVKPLMTGGIDMEVRADSTLMTRLLTRTEVPMETSVLPLTDEEKKILFSFRLFPCSSVATFGESVAWISLIPLSLDRTEVRGGTLMPAAALEGADVEAIRKQTEAFTGVINAEDRRGLEAVQRTVGSRFIQRGHLSPKEPGLLAFYRNLAFALTEADPA</sequence>
<dbReference type="PROSITE" id="PS51296">
    <property type="entry name" value="RIESKE"/>
    <property type="match status" value="1"/>
</dbReference>
<dbReference type="GO" id="GO:0005506">
    <property type="term" value="F:iron ion binding"/>
    <property type="evidence" value="ECO:0007669"/>
    <property type="project" value="InterPro"/>
</dbReference>
<evidence type="ECO:0000256" key="5">
    <source>
        <dbReference type="ARBA" id="ARBA00023004"/>
    </source>
</evidence>
<dbReference type="PRINTS" id="PR00090">
    <property type="entry name" value="RNGDIOXGNASE"/>
</dbReference>
<dbReference type="Gene3D" id="3.90.380.10">
    <property type="entry name" value="Naphthalene 1,2-dioxygenase Alpha Subunit, Chain A, domain 1"/>
    <property type="match status" value="1"/>
</dbReference>
<evidence type="ECO:0000256" key="7">
    <source>
        <dbReference type="SAM" id="MobiDB-lite"/>
    </source>
</evidence>
<dbReference type="GO" id="GO:0004497">
    <property type="term" value="F:monooxygenase activity"/>
    <property type="evidence" value="ECO:0007669"/>
    <property type="project" value="UniProtKB-ARBA"/>
</dbReference>
<dbReference type="Proteomes" id="UP000190037">
    <property type="component" value="Unassembled WGS sequence"/>
</dbReference>
<evidence type="ECO:0000256" key="1">
    <source>
        <dbReference type="ARBA" id="ARBA00001962"/>
    </source>
</evidence>
<keyword evidence="3" id="KW-0479">Metal-binding</keyword>
<evidence type="ECO:0000256" key="6">
    <source>
        <dbReference type="ARBA" id="ARBA00023014"/>
    </source>
</evidence>
<dbReference type="Gene3D" id="2.102.10.10">
    <property type="entry name" value="Rieske [2Fe-2S] iron-sulphur domain"/>
    <property type="match status" value="1"/>
</dbReference>
<keyword evidence="4" id="KW-0560">Oxidoreductase</keyword>
<accession>A0A1T3NVZ8</accession>